<dbReference type="PROSITE" id="PS50092">
    <property type="entry name" value="TSP1"/>
    <property type="match status" value="7"/>
</dbReference>
<keyword evidence="6" id="KW-1185">Reference proteome</keyword>
<dbReference type="InterPro" id="IPR012314">
    <property type="entry name" value="Pept_M12B_GON-ADAMTSs"/>
</dbReference>
<organism evidence="6 7">
    <name type="scientific">Hyalella azteca</name>
    <name type="common">Amphipod</name>
    <dbReference type="NCBI Taxonomy" id="294128"/>
    <lineage>
        <taxon>Eukaryota</taxon>
        <taxon>Metazoa</taxon>
        <taxon>Ecdysozoa</taxon>
        <taxon>Arthropoda</taxon>
        <taxon>Crustacea</taxon>
        <taxon>Multicrustacea</taxon>
        <taxon>Malacostraca</taxon>
        <taxon>Eumalacostraca</taxon>
        <taxon>Peracarida</taxon>
        <taxon>Amphipoda</taxon>
        <taxon>Senticaudata</taxon>
        <taxon>Talitrida</taxon>
        <taxon>Talitroidea</taxon>
        <taxon>Hyalellidae</taxon>
        <taxon>Hyalella</taxon>
    </lineage>
</organism>
<evidence type="ECO:0000313" key="7">
    <source>
        <dbReference type="RefSeq" id="XP_018019462.2"/>
    </source>
</evidence>
<keyword evidence="2" id="KW-0964">Secreted</keyword>
<dbReference type="Pfam" id="PF08685">
    <property type="entry name" value="GON"/>
    <property type="match status" value="1"/>
</dbReference>
<evidence type="ECO:0000256" key="1">
    <source>
        <dbReference type="ARBA" id="ARBA00004613"/>
    </source>
</evidence>
<evidence type="ECO:0000256" key="2">
    <source>
        <dbReference type="ARBA" id="ARBA00022525"/>
    </source>
</evidence>
<accession>A0A8B7P0C7</accession>
<dbReference type="SUPFAM" id="SSF82895">
    <property type="entry name" value="TSP-1 type 1 repeat"/>
    <property type="match status" value="5"/>
</dbReference>
<dbReference type="PROSITE" id="PS51046">
    <property type="entry name" value="GON"/>
    <property type="match status" value="1"/>
</dbReference>
<dbReference type="OrthoDB" id="5855429at2759"/>
<feature type="compositionally biased region" description="Low complexity" evidence="4">
    <location>
        <begin position="316"/>
        <end position="331"/>
    </location>
</feature>
<dbReference type="InterPro" id="IPR036383">
    <property type="entry name" value="TSP1_rpt_sf"/>
</dbReference>
<dbReference type="GeneID" id="108675919"/>
<protein>
    <submittedName>
        <fullName evidence="7">A disintegrin and metalloproteinase with thrombospondin motifs 9-like</fullName>
    </submittedName>
</protein>
<feature type="domain" description="GON" evidence="5">
    <location>
        <begin position="774"/>
        <end position="975"/>
    </location>
</feature>
<proteinExistence type="predicted"/>
<dbReference type="GO" id="GO:0005576">
    <property type="term" value="C:extracellular region"/>
    <property type="evidence" value="ECO:0007669"/>
    <property type="project" value="UniProtKB-SubCell"/>
</dbReference>
<evidence type="ECO:0000313" key="6">
    <source>
        <dbReference type="Proteomes" id="UP000694843"/>
    </source>
</evidence>
<dbReference type="Pfam" id="PF19030">
    <property type="entry name" value="TSP1_ADAMTS"/>
    <property type="match status" value="6"/>
</dbReference>
<comment type="subcellular location">
    <subcellularLocation>
        <location evidence="1">Secreted</location>
    </subcellularLocation>
</comment>
<dbReference type="Proteomes" id="UP000694843">
    <property type="component" value="Unplaced"/>
</dbReference>
<reference evidence="7" key="1">
    <citation type="submission" date="2025-08" db="UniProtKB">
        <authorList>
            <consortium name="RefSeq"/>
        </authorList>
    </citation>
    <scope>IDENTIFICATION</scope>
    <source>
        <tissue evidence="7">Whole organism</tissue>
    </source>
</reference>
<dbReference type="SMART" id="SM00209">
    <property type="entry name" value="TSP1"/>
    <property type="match status" value="6"/>
</dbReference>
<name>A0A8B7P0C7_HYAAZ</name>
<dbReference type="OMA" id="LIRPETC"/>
<dbReference type="InterPro" id="IPR050439">
    <property type="entry name" value="ADAMTS_ADAMTS-like"/>
</dbReference>
<sequence>ILSVGKLHPPYVRYSYTKSDHLSEPTYLWRLGDWTNCTQPCIGTRERSAYCVRNAAGHRVADHLCDAHSRPASLLESCAISCPVTWRYRTWSPCKILEDGECGKTRAVAGCVTSAGDEVEHERCRADSPPVTLQNCHPDECPKWQYHDWAPCSCLPAATEGSQQRLYWCELKNRPIQAWNCVRLHKPEYMRNCSCWHAQPWDHWCAVNEDTSTQLELRQLEEVISITRYSGPRHPMNPSSLDSHVSNFGLTDADLDTDVAGEPVLLRSLDGRCGRGVRRRVVVCGNPNMPEPEHKCDAAAKPPATAPCHIPCPTSTSTTTTTTTTTTTSTTPVPLTGPEYDEEMLHSEENYHSARRNLTRESPWEEFQRVEAGRKKVEANLLSLPREPPTEETNEILVRRIGDYSERYTSPARHPVPNLADNRAVARNHLNLKKISVTNPRENSVDEDSNGLSLKESVDNILNAPSEWQIGDWGRCSAECGGGVRRRLVVCGGRRPSDCPMRLRPRDTSTCNEHVCSEWTVGEWGRCRLLRSRPCGRGRRRRLVKCRNRLTGQDLSPSDCLPGDKPQNMSSCRVPCSSPRRHHYRYKWRRGPWSACSESCDQGETLRNVTCVDMLAPVRGSTAGTPVNQEYCIRSGLIKPRESRHCNKNPCPYRWLSGAWSECSARCGPGRQERSVTCHAVSPLNWVDPEPAPSGCKPRRRPLVTKPCNMGECSRGYFWVVKPWKACQAVCGEKGRQRRRVMCLDARGNRVRAARCSREARPRRKQRCQAPPCGLTSCKEARDILRLNLDGEFALLVGGVNVSIYCFGMNVSEPREYLTLPAGEEGNYAEIYSKRLIRPDTCPYNGDRHRDCACVHDESGRAGLTTFSRIRLNVTTLSVNMYDFTFAYAVDGRQVAYGEAGDCYSMAQCPQGAFSINLVGTSFKVSDRTTWVGYGNKAAHWINRLDDSQRILGRCGGYCGTCAPDPKVGLKLDIRIPTP</sequence>
<dbReference type="KEGG" id="hazt:108675919"/>
<evidence type="ECO:0000256" key="3">
    <source>
        <dbReference type="ARBA" id="ARBA00022723"/>
    </source>
</evidence>
<dbReference type="InterPro" id="IPR000884">
    <property type="entry name" value="TSP1_rpt"/>
</dbReference>
<evidence type="ECO:0000256" key="4">
    <source>
        <dbReference type="SAM" id="MobiDB-lite"/>
    </source>
</evidence>
<evidence type="ECO:0000259" key="5">
    <source>
        <dbReference type="PROSITE" id="PS51046"/>
    </source>
</evidence>
<dbReference type="Gene3D" id="2.20.100.10">
    <property type="entry name" value="Thrombospondin type-1 (TSP1) repeat"/>
    <property type="match status" value="4"/>
</dbReference>
<gene>
    <name evidence="7" type="primary">LOC108675919</name>
</gene>
<dbReference type="PANTHER" id="PTHR13723">
    <property type="entry name" value="ADAMTS A DISINTEGRIN AND METALLOPROTEASE WITH THROMBOSPONDIN MOTIFS PROTEASE"/>
    <property type="match status" value="1"/>
</dbReference>
<feature type="region of interest" description="Disordered" evidence="4">
    <location>
        <begin position="316"/>
        <end position="336"/>
    </location>
</feature>
<keyword evidence="3" id="KW-0479">Metal-binding</keyword>
<dbReference type="AlphaFoldDB" id="A0A8B7P0C7"/>
<dbReference type="GO" id="GO:0008270">
    <property type="term" value="F:zinc ion binding"/>
    <property type="evidence" value="ECO:0007669"/>
    <property type="project" value="InterPro"/>
</dbReference>
<dbReference type="GO" id="GO:0004222">
    <property type="term" value="F:metalloendopeptidase activity"/>
    <property type="evidence" value="ECO:0007669"/>
    <property type="project" value="InterPro"/>
</dbReference>
<dbReference type="RefSeq" id="XP_018019462.2">
    <property type="nucleotide sequence ID" value="XM_018163973.2"/>
</dbReference>
<feature type="non-terminal residue" evidence="7">
    <location>
        <position position="1"/>
    </location>
</feature>